<protein>
    <recommendedName>
        <fullName evidence="3">J domain-containing protein</fullName>
    </recommendedName>
</protein>
<dbReference type="SMART" id="SM00271">
    <property type="entry name" value="DnaJ"/>
    <property type="match status" value="1"/>
</dbReference>
<feature type="compositionally biased region" description="Basic residues" evidence="2">
    <location>
        <begin position="65"/>
        <end position="78"/>
    </location>
</feature>
<feature type="compositionally biased region" description="Basic and acidic residues" evidence="2">
    <location>
        <begin position="209"/>
        <end position="221"/>
    </location>
</feature>
<feature type="region of interest" description="Disordered" evidence="2">
    <location>
        <begin position="190"/>
        <end position="231"/>
    </location>
</feature>
<evidence type="ECO:0000313" key="4">
    <source>
        <dbReference type="EMBL" id="KAK8948422.1"/>
    </source>
</evidence>
<gene>
    <name evidence="4" type="ORF">KSP39_PZI005123</name>
</gene>
<dbReference type="SUPFAM" id="SSF46565">
    <property type="entry name" value="Chaperone J-domain"/>
    <property type="match status" value="1"/>
</dbReference>
<dbReference type="Gene3D" id="1.10.287.110">
    <property type="entry name" value="DnaJ domain"/>
    <property type="match status" value="1"/>
</dbReference>
<feature type="compositionally biased region" description="Polar residues" evidence="2">
    <location>
        <begin position="199"/>
        <end position="208"/>
    </location>
</feature>
<dbReference type="Pfam" id="PF00226">
    <property type="entry name" value="DnaJ"/>
    <property type="match status" value="1"/>
</dbReference>
<dbReference type="PANTHER" id="PTHR47422:SF1">
    <property type="entry name" value="DNAJ HEAT SHOCK N-TERMINAL DOMAIN-CONTAINING PROTEIN"/>
    <property type="match status" value="1"/>
</dbReference>
<dbReference type="GO" id="GO:0005783">
    <property type="term" value="C:endoplasmic reticulum"/>
    <property type="evidence" value="ECO:0007669"/>
    <property type="project" value="UniProtKB-ARBA"/>
</dbReference>
<comment type="caution">
    <text evidence="4">The sequence shown here is derived from an EMBL/GenBank/DDBJ whole genome shotgun (WGS) entry which is preliminary data.</text>
</comment>
<evidence type="ECO:0000256" key="2">
    <source>
        <dbReference type="SAM" id="MobiDB-lite"/>
    </source>
</evidence>
<feature type="domain" description="J" evidence="3">
    <location>
        <begin position="306"/>
        <end position="370"/>
    </location>
</feature>
<dbReference type="Pfam" id="PF12572">
    <property type="entry name" value="DUF3752"/>
    <property type="match status" value="1"/>
</dbReference>
<feature type="region of interest" description="Disordered" evidence="2">
    <location>
        <begin position="1"/>
        <end position="96"/>
    </location>
</feature>
<dbReference type="PANTHER" id="PTHR47422">
    <property type="entry name" value="DNAJ HEAT SHOCK N-TERMINAL DOMAIN-CONTAINING PROTEIN"/>
    <property type="match status" value="1"/>
</dbReference>
<feature type="compositionally biased region" description="Low complexity" evidence="2">
    <location>
        <begin position="16"/>
        <end position="31"/>
    </location>
</feature>
<evidence type="ECO:0000256" key="1">
    <source>
        <dbReference type="SAM" id="Coils"/>
    </source>
</evidence>
<feature type="compositionally biased region" description="Basic and acidic residues" evidence="2">
    <location>
        <begin position="410"/>
        <end position="431"/>
    </location>
</feature>
<feature type="compositionally biased region" description="Polar residues" evidence="2">
    <location>
        <begin position="563"/>
        <end position="578"/>
    </location>
</feature>
<proteinExistence type="predicted"/>
<accession>A0AAP0GAH7</accession>
<dbReference type="CDD" id="cd06257">
    <property type="entry name" value="DnaJ"/>
    <property type="match status" value="1"/>
</dbReference>
<evidence type="ECO:0000313" key="5">
    <source>
        <dbReference type="Proteomes" id="UP001418222"/>
    </source>
</evidence>
<feature type="compositionally biased region" description="Basic and acidic residues" evidence="2">
    <location>
        <begin position="46"/>
        <end position="64"/>
    </location>
</feature>
<feature type="region of interest" description="Disordered" evidence="2">
    <location>
        <begin position="558"/>
        <end position="578"/>
    </location>
</feature>
<dbReference type="InterPro" id="IPR036869">
    <property type="entry name" value="J_dom_sf"/>
</dbReference>
<keyword evidence="5" id="KW-1185">Reference proteome</keyword>
<feature type="region of interest" description="Disordered" evidence="2">
    <location>
        <begin position="409"/>
        <end position="545"/>
    </location>
</feature>
<feature type="coiled-coil region" evidence="1">
    <location>
        <begin position="362"/>
        <end position="389"/>
    </location>
</feature>
<dbReference type="InterPro" id="IPR001623">
    <property type="entry name" value="DnaJ_domain"/>
</dbReference>
<organism evidence="4 5">
    <name type="scientific">Platanthera zijinensis</name>
    <dbReference type="NCBI Taxonomy" id="2320716"/>
    <lineage>
        <taxon>Eukaryota</taxon>
        <taxon>Viridiplantae</taxon>
        <taxon>Streptophyta</taxon>
        <taxon>Embryophyta</taxon>
        <taxon>Tracheophyta</taxon>
        <taxon>Spermatophyta</taxon>
        <taxon>Magnoliopsida</taxon>
        <taxon>Liliopsida</taxon>
        <taxon>Asparagales</taxon>
        <taxon>Orchidaceae</taxon>
        <taxon>Orchidoideae</taxon>
        <taxon>Orchideae</taxon>
        <taxon>Orchidinae</taxon>
        <taxon>Platanthera</taxon>
    </lineage>
</organism>
<dbReference type="EMBL" id="JBBWWQ010000004">
    <property type="protein sequence ID" value="KAK8948422.1"/>
    <property type="molecule type" value="Genomic_DNA"/>
</dbReference>
<evidence type="ECO:0000259" key="3">
    <source>
        <dbReference type="PROSITE" id="PS50076"/>
    </source>
</evidence>
<name>A0AAP0GAH7_9ASPA</name>
<dbReference type="AlphaFoldDB" id="A0AAP0GAH7"/>
<reference evidence="4 5" key="1">
    <citation type="journal article" date="2022" name="Nat. Plants">
        <title>Genomes of leafy and leafless Platanthera orchids illuminate the evolution of mycoheterotrophy.</title>
        <authorList>
            <person name="Li M.H."/>
            <person name="Liu K.W."/>
            <person name="Li Z."/>
            <person name="Lu H.C."/>
            <person name="Ye Q.L."/>
            <person name="Zhang D."/>
            <person name="Wang J.Y."/>
            <person name="Li Y.F."/>
            <person name="Zhong Z.M."/>
            <person name="Liu X."/>
            <person name="Yu X."/>
            <person name="Liu D.K."/>
            <person name="Tu X.D."/>
            <person name="Liu B."/>
            <person name="Hao Y."/>
            <person name="Liao X.Y."/>
            <person name="Jiang Y.T."/>
            <person name="Sun W.H."/>
            <person name="Chen J."/>
            <person name="Chen Y.Q."/>
            <person name="Ai Y."/>
            <person name="Zhai J.W."/>
            <person name="Wu S.S."/>
            <person name="Zhou Z."/>
            <person name="Hsiao Y.Y."/>
            <person name="Wu W.L."/>
            <person name="Chen Y.Y."/>
            <person name="Lin Y.F."/>
            <person name="Hsu J.L."/>
            <person name="Li C.Y."/>
            <person name="Wang Z.W."/>
            <person name="Zhao X."/>
            <person name="Zhong W.Y."/>
            <person name="Ma X.K."/>
            <person name="Ma L."/>
            <person name="Huang J."/>
            <person name="Chen G.Z."/>
            <person name="Huang M.Z."/>
            <person name="Huang L."/>
            <person name="Peng D.H."/>
            <person name="Luo Y.B."/>
            <person name="Zou S.Q."/>
            <person name="Chen S.P."/>
            <person name="Lan S."/>
            <person name="Tsai W.C."/>
            <person name="Van de Peer Y."/>
            <person name="Liu Z.J."/>
        </authorList>
    </citation>
    <scope>NUCLEOTIDE SEQUENCE [LARGE SCALE GENOMIC DNA]</scope>
    <source>
        <strain evidence="4">Lor287</strain>
    </source>
</reference>
<dbReference type="Proteomes" id="UP001418222">
    <property type="component" value="Unassembled WGS sequence"/>
</dbReference>
<dbReference type="PRINTS" id="PR00625">
    <property type="entry name" value="JDOMAIN"/>
</dbReference>
<dbReference type="PROSITE" id="PS50076">
    <property type="entry name" value="DNAJ_2"/>
    <property type="match status" value="1"/>
</dbReference>
<feature type="compositionally biased region" description="Basic and acidic residues" evidence="2">
    <location>
        <begin position="474"/>
        <end position="490"/>
    </location>
</feature>
<dbReference type="InterPro" id="IPR022226">
    <property type="entry name" value="DUF3752"/>
</dbReference>
<keyword evidence="1" id="KW-0175">Coiled coil</keyword>
<sequence>MGKDWDRKHRRRQKSSETSTSSSSTSISDIESPGEKRRRPRQNGKLSEHREKSRHRMREDDITRKSRKMKKRQRKKLRSGAVEYNSSSSGGDFPRLKNREPDAILYQILDKFPDVANDLLQLMQLIDSGQGVDIKGISDKSFVGLLKKLFFSLNLKENGKGVFSLPYMTMSTLELIGSILLSHLKSRQDHSAVSEPERQQNIPCGSESTENRHTHDPKSAEQQENDEYLVPPKRRIIGPEMPSRELLAAAAELTRAEAEFRDADLKADNDLFIGPPPPAMIAEVESTNEAERFEEVERIVSAEVAKPYDVLGTNWKASFDNIKKRYWKLSLMVHPDKCAHPQSHQAFVTLNQAFKDLQDPEKRKAIDEKIKLKEEQEAFQAELKSLREAAQWRRLQGVSLEGDDELLAFPKEEPKVERDEWMTKLPPERKPGMPVQSTSFSKSGKEGRGDASMWTDTPLDKSRQAKQNYLEAYNKTKELADTDDQRKSKSSDANLVDEYNSAKRSKSLVQKHQDESRHQKKKSKVPEQEGWAGMHPWKPWDREKDLAAGRQNVNLDSAGMAQGLTSRFSAGPTQRNFL</sequence>